<gene>
    <name evidence="2" type="ORF">A3A40_01220</name>
</gene>
<evidence type="ECO:0000313" key="2">
    <source>
        <dbReference type="EMBL" id="OGG74066.1"/>
    </source>
</evidence>
<keyword evidence="1" id="KW-1133">Transmembrane helix</keyword>
<comment type="caution">
    <text evidence="2">The sequence shown here is derived from an EMBL/GenBank/DDBJ whole genome shotgun (WGS) entry which is preliminary data.</text>
</comment>
<proteinExistence type="predicted"/>
<evidence type="ECO:0000256" key="1">
    <source>
        <dbReference type="SAM" id="Phobius"/>
    </source>
</evidence>
<keyword evidence="1" id="KW-0812">Transmembrane</keyword>
<dbReference type="Proteomes" id="UP000178427">
    <property type="component" value="Unassembled WGS sequence"/>
</dbReference>
<feature type="transmembrane region" description="Helical" evidence="1">
    <location>
        <begin position="42"/>
        <end position="63"/>
    </location>
</feature>
<name>A0A1F6EK96_9BACT</name>
<organism evidence="2 3">
    <name type="scientific">Candidatus Kaiserbacteria bacterium RIFCSPLOWO2_01_FULL_54_20</name>
    <dbReference type="NCBI Taxonomy" id="1798513"/>
    <lineage>
        <taxon>Bacteria</taxon>
        <taxon>Candidatus Kaiseribacteriota</taxon>
    </lineage>
</organism>
<reference evidence="2 3" key="1">
    <citation type="journal article" date="2016" name="Nat. Commun.">
        <title>Thousands of microbial genomes shed light on interconnected biogeochemical processes in an aquifer system.</title>
        <authorList>
            <person name="Anantharaman K."/>
            <person name="Brown C.T."/>
            <person name="Hug L.A."/>
            <person name="Sharon I."/>
            <person name="Castelle C.J."/>
            <person name="Probst A.J."/>
            <person name="Thomas B.C."/>
            <person name="Singh A."/>
            <person name="Wilkins M.J."/>
            <person name="Karaoz U."/>
            <person name="Brodie E.L."/>
            <person name="Williams K.H."/>
            <person name="Hubbard S.S."/>
            <person name="Banfield J.F."/>
        </authorList>
    </citation>
    <scope>NUCLEOTIDE SEQUENCE [LARGE SCALE GENOMIC DNA]</scope>
</reference>
<sequence>MVEADVTVAVPSVQEPKISPEIVLTASLPTFIVVELARPENVTLVAVTAIVLSVALLMVSPFCKVKTPAAVKDDVADEPNVQLFKHESIVVDAAGVVSRPAVEMVVLAVAPKVAMPTTPSVPLTVAPGVTSKPAAEIVVLAVAPKVETPSAPSVPPVKMLVLIVVEAPAVPTTKKTPATTAMVILSNTLSLINENELFIIT</sequence>
<dbReference type="EMBL" id="MFMA01000010">
    <property type="protein sequence ID" value="OGG74066.1"/>
    <property type="molecule type" value="Genomic_DNA"/>
</dbReference>
<accession>A0A1F6EK96</accession>
<protein>
    <submittedName>
        <fullName evidence="2">Uncharacterized protein</fullName>
    </submittedName>
</protein>
<dbReference type="AlphaFoldDB" id="A0A1F6EK96"/>
<evidence type="ECO:0000313" key="3">
    <source>
        <dbReference type="Proteomes" id="UP000178427"/>
    </source>
</evidence>
<keyword evidence="1" id="KW-0472">Membrane</keyword>